<dbReference type="EMBL" id="JACSDZ010000023">
    <property type="protein sequence ID" value="KAF7380359.1"/>
    <property type="molecule type" value="Genomic_DNA"/>
</dbReference>
<keyword evidence="2" id="KW-1185">Reference proteome</keyword>
<sequence length="111" mass="13054">MSRRVDDIIPGIIKEEYQWLPRAFIQARLDGPVQVGWNEWLGPVNVTLESDFDNMTGIFHLSFPYQINNRIRQFDETIDIVFHAVLPHTLREVDIPYINVKKSGRHNSRNH</sequence>
<proteinExistence type="predicted"/>
<gene>
    <name evidence="1" type="ORF">HZH68_016224</name>
</gene>
<reference evidence="1" key="1">
    <citation type="journal article" date="2020" name="G3 (Bethesda)">
        <title>High-Quality Assemblies for Three Invasive Social Wasps from the &lt;i&gt;Vespula&lt;/i&gt; Genus.</title>
        <authorList>
            <person name="Harrop T.W.R."/>
            <person name="Guhlin J."/>
            <person name="McLaughlin G.M."/>
            <person name="Permina E."/>
            <person name="Stockwell P."/>
            <person name="Gilligan J."/>
            <person name="Le Lec M.F."/>
            <person name="Gruber M.A.M."/>
            <person name="Quinn O."/>
            <person name="Lovegrove M."/>
            <person name="Duncan E.J."/>
            <person name="Remnant E.J."/>
            <person name="Van Eeckhoven J."/>
            <person name="Graham B."/>
            <person name="Knapp R.A."/>
            <person name="Langford K.W."/>
            <person name="Kronenberg Z."/>
            <person name="Press M.O."/>
            <person name="Eacker S.M."/>
            <person name="Wilson-Rankin E.E."/>
            <person name="Purcell J."/>
            <person name="Lester P.J."/>
            <person name="Dearden P.K."/>
        </authorList>
    </citation>
    <scope>NUCLEOTIDE SEQUENCE</scope>
    <source>
        <strain evidence="1">Linc-1</strain>
    </source>
</reference>
<comment type="caution">
    <text evidence="1">The sequence shown here is derived from an EMBL/GenBank/DDBJ whole genome shotgun (WGS) entry which is preliminary data.</text>
</comment>
<organism evidence="1 2">
    <name type="scientific">Vespula germanica</name>
    <name type="common">German yellow jacket</name>
    <name type="synonym">Paravespula germanica</name>
    <dbReference type="NCBI Taxonomy" id="30212"/>
    <lineage>
        <taxon>Eukaryota</taxon>
        <taxon>Metazoa</taxon>
        <taxon>Ecdysozoa</taxon>
        <taxon>Arthropoda</taxon>
        <taxon>Hexapoda</taxon>
        <taxon>Insecta</taxon>
        <taxon>Pterygota</taxon>
        <taxon>Neoptera</taxon>
        <taxon>Endopterygota</taxon>
        <taxon>Hymenoptera</taxon>
        <taxon>Apocrita</taxon>
        <taxon>Aculeata</taxon>
        <taxon>Vespoidea</taxon>
        <taxon>Vespidae</taxon>
        <taxon>Vespinae</taxon>
        <taxon>Vespula</taxon>
    </lineage>
</organism>
<dbReference type="AlphaFoldDB" id="A0A834MQX6"/>
<name>A0A834MQX6_VESGE</name>
<protein>
    <submittedName>
        <fullName evidence="1">Uncharacterized protein</fullName>
    </submittedName>
</protein>
<dbReference type="Proteomes" id="UP000617340">
    <property type="component" value="Unassembled WGS sequence"/>
</dbReference>
<evidence type="ECO:0000313" key="2">
    <source>
        <dbReference type="Proteomes" id="UP000617340"/>
    </source>
</evidence>
<evidence type="ECO:0000313" key="1">
    <source>
        <dbReference type="EMBL" id="KAF7380359.1"/>
    </source>
</evidence>
<accession>A0A834MQX6</accession>